<dbReference type="GO" id="GO:0005886">
    <property type="term" value="C:plasma membrane"/>
    <property type="evidence" value="ECO:0007669"/>
    <property type="project" value="TreeGrafter"/>
</dbReference>
<dbReference type="CDD" id="cd07989">
    <property type="entry name" value="LPLAT_AGPAT-like"/>
    <property type="match status" value="1"/>
</dbReference>
<evidence type="ECO:0000313" key="6">
    <source>
        <dbReference type="EMBL" id="CAB4802929.1"/>
    </source>
</evidence>
<dbReference type="GO" id="GO:0006654">
    <property type="term" value="P:phosphatidic acid biosynthetic process"/>
    <property type="evidence" value="ECO:0007669"/>
    <property type="project" value="TreeGrafter"/>
</dbReference>
<feature type="domain" description="Phospholipid/glycerol acyltransferase" evidence="3">
    <location>
        <begin position="49"/>
        <end position="163"/>
    </location>
</feature>
<dbReference type="GO" id="GO:0003841">
    <property type="term" value="F:1-acylglycerol-3-phosphate O-acyltransferase activity"/>
    <property type="evidence" value="ECO:0007669"/>
    <property type="project" value="TreeGrafter"/>
</dbReference>
<reference evidence="4" key="1">
    <citation type="submission" date="2020-05" db="EMBL/GenBank/DDBJ databases">
        <authorList>
            <person name="Chiriac C."/>
            <person name="Salcher M."/>
            <person name="Ghai R."/>
            <person name="Kavagutti S V."/>
        </authorList>
    </citation>
    <scope>NUCLEOTIDE SEQUENCE</scope>
</reference>
<evidence type="ECO:0000259" key="3">
    <source>
        <dbReference type="SMART" id="SM00563"/>
    </source>
</evidence>
<dbReference type="PANTHER" id="PTHR10434:SF11">
    <property type="entry name" value="1-ACYL-SN-GLYCEROL-3-PHOSPHATE ACYLTRANSFERASE"/>
    <property type="match status" value="1"/>
</dbReference>
<evidence type="ECO:0000313" key="7">
    <source>
        <dbReference type="EMBL" id="CAB4986831.1"/>
    </source>
</evidence>
<dbReference type="EMBL" id="CAEZUN010000008">
    <property type="protein sequence ID" value="CAB4591835.1"/>
    <property type="molecule type" value="Genomic_DNA"/>
</dbReference>
<evidence type="ECO:0000256" key="1">
    <source>
        <dbReference type="ARBA" id="ARBA00022679"/>
    </source>
</evidence>
<gene>
    <name evidence="4" type="ORF">UFOPK1826_00106</name>
    <name evidence="5" type="ORF">UFOPK2292_00154</name>
    <name evidence="6" type="ORF">UFOPK3026_00652</name>
    <name evidence="7" type="ORF">UFOPK4020_00029</name>
</gene>
<dbReference type="InterPro" id="IPR002123">
    <property type="entry name" value="Plipid/glycerol_acylTrfase"/>
</dbReference>
<keyword evidence="2" id="KW-0012">Acyltransferase</keyword>
<sequence length="238" mass="26768">MSKANFDPLKFVGATKFQTRFRPFVRFFVNRFWKFSLIGFDQIPKTGPAILCANHISFLDSVFLLTHSPRNMSVVGKSEYMDSWKTRWLFTKIGMIPLDRSGGESASSAMIAVEAVLARGELFGIFPEGTRSRDGKLYKGRTGAARLALKFGCPIYPVGITGTSAIMAPDTVMPKFGKKCKIEIGPPIDTQKYMSRTDDPEVLRELTDEVMSKIQALTNQQYLYEYAPKRSSVNRTHI</sequence>
<evidence type="ECO:0000313" key="5">
    <source>
        <dbReference type="EMBL" id="CAB4659271.1"/>
    </source>
</evidence>
<dbReference type="AlphaFoldDB" id="A0A6J6FY99"/>
<dbReference type="SUPFAM" id="SSF69593">
    <property type="entry name" value="Glycerol-3-phosphate (1)-acyltransferase"/>
    <property type="match status" value="1"/>
</dbReference>
<evidence type="ECO:0000256" key="2">
    <source>
        <dbReference type="ARBA" id="ARBA00023315"/>
    </source>
</evidence>
<dbReference type="EMBL" id="CAFBOV010000003">
    <property type="protein sequence ID" value="CAB4986831.1"/>
    <property type="molecule type" value="Genomic_DNA"/>
</dbReference>
<evidence type="ECO:0000313" key="4">
    <source>
        <dbReference type="EMBL" id="CAB4591835.1"/>
    </source>
</evidence>
<dbReference type="EMBL" id="CAFAAP010000082">
    <property type="protein sequence ID" value="CAB4802929.1"/>
    <property type="molecule type" value="Genomic_DNA"/>
</dbReference>
<name>A0A6J6FY99_9ZZZZ</name>
<dbReference type="Pfam" id="PF01553">
    <property type="entry name" value="Acyltransferase"/>
    <property type="match status" value="1"/>
</dbReference>
<proteinExistence type="predicted"/>
<keyword evidence="1" id="KW-0808">Transferase</keyword>
<protein>
    <submittedName>
        <fullName evidence="4">Unannotated protein</fullName>
    </submittedName>
</protein>
<dbReference type="SMART" id="SM00563">
    <property type="entry name" value="PlsC"/>
    <property type="match status" value="1"/>
</dbReference>
<dbReference type="PANTHER" id="PTHR10434">
    <property type="entry name" value="1-ACYL-SN-GLYCEROL-3-PHOSPHATE ACYLTRANSFERASE"/>
    <property type="match status" value="1"/>
</dbReference>
<organism evidence="4">
    <name type="scientific">freshwater metagenome</name>
    <dbReference type="NCBI Taxonomy" id="449393"/>
    <lineage>
        <taxon>unclassified sequences</taxon>
        <taxon>metagenomes</taxon>
        <taxon>ecological metagenomes</taxon>
    </lineage>
</organism>
<dbReference type="EMBL" id="CAEZWU010000013">
    <property type="protein sequence ID" value="CAB4659271.1"/>
    <property type="molecule type" value="Genomic_DNA"/>
</dbReference>
<accession>A0A6J6FY99</accession>